<dbReference type="AlphaFoldDB" id="A0A1Z5HTJ9"/>
<feature type="compositionally biased region" description="Polar residues" evidence="1">
    <location>
        <begin position="1"/>
        <end position="10"/>
    </location>
</feature>
<sequence length="74" mass="8153">MNKVNGGSNRKQSKTKRQLVRAKKEVTDDHGVGQPVTGLDIAAFLIAAYQILLPFVFAFITVILLVFLLVRLAV</sequence>
<evidence type="ECO:0000313" key="4">
    <source>
        <dbReference type="Proteomes" id="UP000197032"/>
    </source>
</evidence>
<proteinExistence type="predicted"/>
<evidence type="ECO:0000256" key="1">
    <source>
        <dbReference type="SAM" id="MobiDB-lite"/>
    </source>
</evidence>
<feature type="transmembrane region" description="Helical" evidence="2">
    <location>
        <begin position="41"/>
        <end position="70"/>
    </location>
</feature>
<keyword evidence="2" id="KW-1133">Transmembrane helix</keyword>
<evidence type="ECO:0000256" key="2">
    <source>
        <dbReference type="SAM" id="Phobius"/>
    </source>
</evidence>
<dbReference type="EMBL" id="BDGJ01000101">
    <property type="protein sequence ID" value="GAW92866.1"/>
    <property type="molecule type" value="Genomic_DNA"/>
</dbReference>
<evidence type="ECO:0000313" key="3">
    <source>
        <dbReference type="EMBL" id="GAW92866.1"/>
    </source>
</evidence>
<name>A0A1Z5HTJ9_9FIRM</name>
<dbReference type="Proteomes" id="UP000197032">
    <property type="component" value="Unassembled WGS sequence"/>
</dbReference>
<feature type="region of interest" description="Disordered" evidence="1">
    <location>
        <begin position="1"/>
        <end position="26"/>
    </location>
</feature>
<keyword evidence="2" id="KW-0472">Membrane</keyword>
<keyword evidence="4" id="KW-1185">Reference proteome</keyword>
<organism evidence="3 4">
    <name type="scientific">Calderihabitans maritimus</name>
    <dbReference type="NCBI Taxonomy" id="1246530"/>
    <lineage>
        <taxon>Bacteria</taxon>
        <taxon>Bacillati</taxon>
        <taxon>Bacillota</taxon>
        <taxon>Clostridia</taxon>
        <taxon>Neomoorellales</taxon>
        <taxon>Calderihabitantaceae</taxon>
        <taxon>Calderihabitans</taxon>
    </lineage>
</organism>
<comment type="caution">
    <text evidence="3">The sequence shown here is derived from an EMBL/GenBank/DDBJ whole genome shotgun (WGS) entry which is preliminary data.</text>
</comment>
<feature type="compositionally biased region" description="Basic residues" evidence="1">
    <location>
        <begin position="11"/>
        <end position="21"/>
    </location>
</feature>
<reference evidence="4" key="1">
    <citation type="journal article" date="2017" name="Appl. Environ. Microbiol.">
        <title>Genomic analysis of Calderihabitans maritimus KKC1, a thermophilic hydrogenogenic carboxydotrophic bacterium isolated from marine sediment.</title>
        <authorList>
            <person name="Omae K."/>
            <person name="Yoneda Y."/>
            <person name="Fukuyama Y."/>
            <person name="Yoshida T."/>
            <person name="Sako Y."/>
        </authorList>
    </citation>
    <scope>NUCLEOTIDE SEQUENCE [LARGE SCALE GENOMIC DNA]</scope>
    <source>
        <strain evidence="4">KKC1</strain>
    </source>
</reference>
<accession>A0A1Z5HTJ9</accession>
<dbReference type="RefSeq" id="WP_088554128.1">
    <property type="nucleotide sequence ID" value="NZ_BDGJ01000101.1"/>
</dbReference>
<keyword evidence="2" id="KW-0812">Transmembrane</keyword>
<gene>
    <name evidence="3" type="ORF">KKC1_20140</name>
</gene>
<protein>
    <submittedName>
        <fullName evidence="3">Uncharacterized protein</fullName>
    </submittedName>
</protein>